<evidence type="ECO:0000313" key="3">
    <source>
        <dbReference type="EMBL" id="KAJ5453876.1"/>
    </source>
</evidence>
<dbReference type="GO" id="GO:0006508">
    <property type="term" value="P:proteolysis"/>
    <property type="evidence" value="ECO:0007669"/>
    <property type="project" value="InterPro"/>
</dbReference>
<protein>
    <recommendedName>
        <fullName evidence="5">Aspergillopepsin-2</fullName>
    </recommendedName>
</protein>
<dbReference type="PANTHER" id="PTHR37536:SF3">
    <property type="entry name" value="PUTATIVE (AFU_ORTHOLOGUE AFUA_3G02970)-RELATED"/>
    <property type="match status" value="1"/>
</dbReference>
<keyword evidence="2" id="KW-0732">Signal</keyword>
<dbReference type="Gene3D" id="2.60.120.700">
    <property type="entry name" value="Peptidase G1"/>
    <property type="match status" value="1"/>
</dbReference>
<dbReference type="GO" id="GO:0070007">
    <property type="term" value="F:glutamic-type endopeptidase activity"/>
    <property type="evidence" value="ECO:0007669"/>
    <property type="project" value="InterPro"/>
</dbReference>
<organism evidence="3 4">
    <name type="scientific">Penicillium daleae</name>
    <dbReference type="NCBI Taxonomy" id="63821"/>
    <lineage>
        <taxon>Eukaryota</taxon>
        <taxon>Fungi</taxon>
        <taxon>Dikarya</taxon>
        <taxon>Ascomycota</taxon>
        <taxon>Pezizomycotina</taxon>
        <taxon>Eurotiomycetes</taxon>
        <taxon>Eurotiomycetidae</taxon>
        <taxon>Eurotiales</taxon>
        <taxon>Aspergillaceae</taxon>
        <taxon>Penicillium</taxon>
    </lineage>
</organism>
<dbReference type="PRINTS" id="PR00977">
    <property type="entry name" value="SCYTLDPTASE"/>
</dbReference>
<dbReference type="SUPFAM" id="SSF49899">
    <property type="entry name" value="Concanavalin A-like lectins/glucanases"/>
    <property type="match status" value="1"/>
</dbReference>
<dbReference type="AlphaFoldDB" id="A0AAD6C7S3"/>
<evidence type="ECO:0000256" key="2">
    <source>
        <dbReference type="SAM" id="SignalP"/>
    </source>
</evidence>
<proteinExistence type="predicted"/>
<dbReference type="PANTHER" id="PTHR37536">
    <property type="entry name" value="PUTATIVE (AFU_ORTHOLOGUE AFUA_3G02970)-RELATED"/>
    <property type="match status" value="1"/>
</dbReference>
<dbReference type="EMBL" id="JAPVEA010000005">
    <property type="protein sequence ID" value="KAJ5453876.1"/>
    <property type="molecule type" value="Genomic_DNA"/>
</dbReference>
<gene>
    <name evidence="3" type="ORF">N7458_004832</name>
</gene>
<keyword evidence="4" id="KW-1185">Reference proteome</keyword>
<evidence type="ECO:0000313" key="4">
    <source>
        <dbReference type="Proteomes" id="UP001213681"/>
    </source>
</evidence>
<dbReference type="Proteomes" id="UP001213681">
    <property type="component" value="Unassembled WGS sequence"/>
</dbReference>
<dbReference type="GeneID" id="81598457"/>
<dbReference type="InterPro" id="IPR013320">
    <property type="entry name" value="ConA-like_dom_sf"/>
</dbReference>
<name>A0AAD6C7S3_9EURO</name>
<reference evidence="3" key="2">
    <citation type="journal article" date="2023" name="IMA Fungus">
        <title>Comparative genomic study of the Penicillium genus elucidates a diverse pangenome and 15 lateral gene transfer events.</title>
        <authorList>
            <person name="Petersen C."/>
            <person name="Sorensen T."/>
            <person name="Nielsen M.R."/>
            <person name="Sondergaard T.E."/>
            <person name="Sorensen J.L."/>
            <person name="Fitzpatrick D.A."/>
            <person name="Frisvad J.C."/>
            <person name="Nielsen K.L."/>
        </authorList>
    </citation>
    <scope>NUCLEOTIDE SEQUENCE</scope>
    <source>
        <strain evidence="3">IBT 16125</strain>
    </source>
</reference>
<dbReference type="InterPro" id="IPR038656">
    <property type="entry name" value="Peptidase_G1_sf"/>
</dbReference>
<dbReference type="CDD" id="cd13426">
    <property type="entry name" value="Peptidase_G1"/>
    <property type="match status" value="1"/>
</dbReference>
<dbReference type="Pfam" id="PF01828">
    <property type="entry name" value="Peptidase_A4"/>
    <property type="match status" value="1"/>
</dbReference>
<feature type="signal peptide" evidence="2">
    <location>
        <begin position="1"/>
        <end position="19"/>
    </location>
</feature>
<dbReference type="RefSeq" id="XP_056766832.1">
    <property type="nucleotide sequence ID" value="XM_056908214.1"/>
</dbReference>
<feature type="chain" id="PRO_5042156619" description="Aspergillopepsin-2" evidence="2">
    <location>
        <begin position="20"/>
        <end position="276"/>
    </location>
</feature>
<evidence type="ECO:0008006" key="5">
    <source>
        <dbReference type="Google" id="ProtNLM"/>
    </source>
</evidence>
<comment type="caution">
    <text evidence="3">The sequence shown here is derived from an EMBL/GenBank/DDBJ whole genome shotgun (WGS) entry which is preliminary data.</text>
</comment>
<dbReference type="InterPro" id="IPR000250">
    <property type="entry name" value="Peptidase_G1"/>
</dbReference>
<evidence type="ECO:0000256" key="1">
    <source>
        <dbReference type="PIRSR" id="PIRSR600250-50"/>
    </source>
</evidence>
<accession>A0AAD6C7S3</accession>
<reference evidence="3" key="1">
    <citation type="submission" date="2022-12" db="EMBL/GenBank/DDBJ databases">
        <authorList>
            <person name="Petersen C."/>
        </authorList>
    </citation>
    <scope>NUCLEOTIDE SEQUENCE</scope>
    <source>
        <strain evidence="3">IBT 16125</strain>
    </source>
</reference>
<feature type="active site" description="Proton acceptor" evidence="1">
    <location>
        <position position="213"/>
    </location>
</feature>
<sequence>MKFCAAILSSTLLATAAFAAPLTAKRQARYEARRLARAEAGVTERHSNPPFKPESHEVLNLNETAHEEYSSNWAGAVLIGSGYSAVTGQFTVPTPKVPSGSSSSGTYSASAWVGIDGDTWGNAILQTGVDFTITNGKVSYDAWYEWYPDYAYDFTSIPISAGDVIKVTVTAASKSSGTAVIENVTTGKTVSHTFSSGSTQGSLGEVNAEWIVEDFESGGSLVEFANFGTVTFTGAQATDNGSKVGPSGATLIDIQQNGKVLTSSSVTSNSVKVSYV</sequence>